<evidence type="ECO:0000256" key="2">
    <source>
        <dbReference type="SAM" id="MobiDB-lite"/>
    </source>
</evidence>
<dbReference type="InterPro" id="IPR023796">
    <property type="entry name" value="Serpin_dom"/>
</dbReference>
<protein>
    <recommendedName>
        <fullName evidence="3">Serpin domain-containing protein</fullName>
    </recommendedName>
</protein>
<feature type="domain" description="Serpin" evidence="3">
    <location>
        <begin position="57"/>
        <end position="103"/>
    </location>
</feature>
<sequence>MASPSGACNGGGAPVCRVARPMHGGSGGCGGGHSAEPSGRRRSHQAAVARGHVAQSLHLTKQLAGSSAGKTSSNLIFSPLSVYSALTVVTTGAQGSTLTELLGKGTRETLAKNTGDMAHTLSARHTAGRAAHHAHEQPLVATVTSTLLRMMGAWCLRCRRRTCCHNTRCASSSRRAQHLWSLEKRMAADGSEGFLPKHMLEHMDKAETGVVMVAAEEARGLQGFGVEEGVRAVRGRGRNGWLQLGLWAPSLCAVGKEEGRRGEGEGEDQMR</sequence>
<comment type="similarity">
    <text evidence="1">Belongs to the serpin family.</text>
</comment>
<evidence type="ECO:0000256" key="1">
    <source>
        <dbReference type="ARBA" id="ARBA00009500"/>
    </source>
</evidence>
<keyword evidence="5" id="KW-1185">Reference proteome</keyword>
<evidence type="ECO:0000313" key="4">
    <source>
        <dbReference type="EnsemblPlants" id="OPUNC02G19560.1"/>
    </source>
</evidence>
<reference evidence="4" key="2">
    <citation type="submission" date="2018-05" db="EMBL/GenBank/DDBJ databases">
        <title>OpunRS2 (Oryza punctata Reference Sequence Version 2).</title>
        <authorList>
            <person name="Zhang J."/>
            <person name="Kudrna D."/>
            <person name="Lee S."/>
            <person name="Talag J."/>
            <person name="Welchert J."/>
            <person name="Wing R.A."/>
        </authorList>
    </citation>
    <scope>NUCLEOTIDE SEQUENCE [LARGE SCALE GENOMIC DNA]</scope>
</reference>
<dbReference type="InterPro" id="IPR042178">
    <property type="entry name" value="Serpin_sf_1"/>
</dbReference>
<dbReference type="SUPFAM" id="SSF56574">
    <property type="entry name" value="Serpins"/>
    <property type="match status" value="1"/>
</dbReference>
<dbReference type="AlphaFoldDB" id="A0A0E0K1J0"/>
<dbReference type="Gene3D" id="3.30.497.10">
    <property type="entry name" value="Antithrombin, subunit I, domain 2"/>
    <property type="match status" value="1"/>
</dbReference>
<dbReference type="HOGENOM" id="CLU_1028125_0_0_1"/>
<dbReference type="Proteomes" id="UP000026962">
    <property type="component" value="Chromosome 2"/>
</dbReference>
<evidence type="ECO:0000313" key="5">
    <source>
        <dbReference type="Proteomes" id="UP000026962"/>
    </source>
</evidence>
<dbReference type="Pfam" id="PF00079">
    <property type="entry name" value="Serpin"/>
    <property type="match status" value="1"/>
</dbReference>
<accession>A0A0E0K1J0</accession>
<dbReference type="STRING" id="4537.A0A0E0K1J0"/>
<dbReference type="EnsemblPlants" id="OPUNC02G19560.1">
    <property type="protein sequence ID" value="OPUNC02G19560.1"/>
    <property type="gene ID" value="OPUNC02G19560"/>
</dbReference>
<evidence type="ECO:0000259" key="3">
    <source>
        <dbReference type="Pfam" id="PF00079"/>
    </source>
</evidence>
<reference evidence="4" key="1">
    <citation type="submission" date="2015-04" db="UniProtKB">
        <authorList>
            <consortium name="EnsemblPlants"/>
        </authorList>
    </citation>
    <scope>IDENTIFICATION</scope>
</reference>
<name>A0A0E0K1J0_ORYPU</name>
<dbReference type="Gramene" id="OPUNC02G19560.1">
    <property type="protein sequence ID" value="OPUNC02G19560.1"/>
    <property type="gene ID" value="OPUNC02G19560"/>
</dbReference>
<proteinExistence type="inferred from homology"/>
<feature type="region of interest" description="Disordered" evidence="2">
    <location>
        <begin position="25"/>
        <end position="46"/>
    </location>
</feature>
<organism evidence="4">
    <name type="scientific">Oryza punctata</name>
    <name type="common">Red rice</name>
    <dbReference type="NCBI Taxonomy" id="4537"/>
    <lineage>
        <taxon>Eukaryota</taxon>
        <taxon>Viridiplantae</taxon>
        <taxon>Streptophyta</taxon>
        <taxon>Embryophyta</taxon>
        <taxon>Tracheophyta</taxon>
        <taxon>Spermatophyta</taxon>
        <taxon>Magnoliopsida</taxon>
        <taxon>Liliopsida</taxon>
        <taxon>Poales</taxon>
        <taxon>Poaceae</taxon>
        <taxon>BOP clade</taxon>
        <taxon>Oryzoideae</taxon>
        <taxon>Oryzeae</taxon>
        <taxon>Oryzinae</taxon>
        <taxon>Oryza</taxon>
    </lineage>
</organism>
<dbReference type="InterPro" id="IPR036186">
    <property type="entry name" value="Serpin_sf"/>
</dbReference>